<keyword evidence="3" id="KW-0812">Transmembrane</keyword>
<accession>A0A7S3JNL0</accession>
<evidence type="ECO:0000256" key="1">
    <source>
        <dbReference type="ARBA" id="ARBA00004479"/>
    </source>
</evidence>
<dbReference type="GO" id="GO:0004674">
    <property type="term" value="F:protein serine/threonine kinase activity"/>
    <property type="evidence" value="ECO:0007669"/>
    <property type="project" value="UniProtKB-KW"/>
</dbReference>
<sequence>MHEASGSTVSAGHFHTCALRRRSSIAKNDDLYEQDEEDFEFGGICDCWGFDGQAQASPPGEVFIQISSGHLQSCGLMVNGFIRCWGGAADSPQGYYQQVSCGNLHSCGLTKDGEARCWGEDHLTGATKPPQAARFSQLSAGLDFSCGIYSQNRTVHCWGSNLFGQTKPPPTQVFVQIAASSSSAHACGITWPDKNLRCWGQNNKGEAPTFVNGPFSQLALGYRTTCVISPTTTTSTSMDEDFSSGDSGGQIKCFGVNKHIAQQIPPDLRWIQISLGRDHLCGLLSDGAVKCIPDTGLFEAAHVPDGFFAF</sequence>
<evidence type="ECO:0000256" key="10">
    <source>
        <dbReference type="ARBA" id="ARBA00047899"/>
    </source>
</evidence>
<comment type="subcellular location">
    <subcellularLocation>
        <location evidence="1">Membrane</location>
        <topology evidence="1">Single-pass type I membrane protein</topology>
    </subcellularLocation>
</comment>
<dbReference type="Gene3D" id="2.130.10.30">
    <property type="entry name" value="Regulator of chromosome condensation 1/beta-lactamase-inhibitor protein II"/>
    <property type="match status" value="1"/>
</dbReference>
<keyword evidence="4" id="KW-0732">Signal</keyword>
<dbReference type="PANTHER" id="PTHR47460:SF1">
    <property type="entry name" value="SERINE_THREONINE-PROTEIN KINASE-LIKE PROTEIN ACR4"/>
    <property type="match status" value="1"/>
</dbReference>
<comment type="catalytic activity">
    <reaction evidence="11">
        <text>L-seryl-[protein] + ATP = O-phospho-L-seryl-[protein] + ADP + H(+)</text>
        <dbReference type="Rhea" id="RHEA:17989"/>
        <dbReference type="Rhea" id="RHEA-COMP:9863"/>
        <dbReference type="Rhea" id="RHEA-COMP:11604"/>
        <dbReference type="ChEBI" id="CHEBI:15378"/>
        <dbReference type="ChEBI" id="CHEBI:29999"/>
        <dbReference type="ChEBI" id="CHEBI:30616"/>
        <dbReference type="ChEBI" id="CHEBI:83421"/>
        <dbReference type="ChEBI" id="CHEBI:456216"/>
        <dbReference type="EC" id="2.7.11.1"/>
    </reaction>
</comment>
<dbReference type="InterPro" id="IPR009091">
    <property type="entry name" value="RCC1/BLIP-II"/>
</dbReference>
<keyword evidence="7" id="KW-1015">Disulfide bond</keyword>
<dbReference type="Pfam" id="PF13540">
    <property type="entry name" value="RCC1_2"/>
    <property type="match status" value="2"/>
</dbReference>
<evidence type="ECO:0000256" key="2">
    <source>
        <dbReference type="ARBA" id="ARBA00012513"/>
    </source>
</evidence>
<evidence type="ECO:0000256" key="6">
    <source>
        <dbReference type="ARBA" id="ARBA00023136"/>
    </source>
</evidence>
<keyword evidence="5" id="KW-1133">Transmembrane helix</keyword>
<dbReference type="SUPFAM" id="SSF50985">
    <property type="entry name" value="RCC1/BLIP-II"/>
    <property type="match status" value="1"/>
</dbReference>
<dbReference type="GO" id="GO:0016020">
    <property type="term" value="C:membrane"/>
    <property type="evidence" value="ECO:0007669"/>
    <property type="project" value="UniProtKB-SubCell"/>
</dbReference>
<evidence type="ECO:0000256" key="3">
    <source>
        <dbReference type="ARBA" id="ARBA00022692"/>
    </source>
</evidence>
<keyword evidence="8" id="KW-0675">Receptor</keyword>
<proteinExistence type="predicted"/>
<evidence type="ECO:0000256" key="9">
    <source>
        <dbReference type="ARBA" id="ARBA00023180"/>
    </source>
</evidence>
<gene>
    <name evidence="12" type="ORF">ALAG00032_LOCUS819</name>
</gene>
<evidence type="ECO:0000256" key="4">
    <source>
        <dbReference type="ARBA" id="ARBA00022729"/>
    </source>
</evidence>
<dbReference type="AlphaFoldDB" id="A0A7S3JNL0"/>
<comment type="catalytic activity">
    <reaction evidence="10">
        <text>L-threonyl-[protein] + ATP = O-phospho-L-threonyl-[protein] + ADP + H(+)</text>
        <dbReference type="Rhea" id="RHEA:46608"/>
        <dbReference type="Rhea" id="RHEA-COMP:11060"/>
        <dbReference type="Rhea" id="RHEA-COMP:11605"/>
        <dbReference type="ChEBI" id="CHEBI:15378"/>
        <dbReference type="ChEBI" id="CHEBI:30013"/>
        <dbReference type="ChEBI" id="CHEBI:30616"/>
        <dbReference type="ChEBI" id="CHEBI:61977"/>
        <dbReference type="ChEBI" id="CHEBI:456216"/>
        <dbReference type="EC" id="2.7.11.1"/>
    </reaction>
</comment>
<reference evidence="12" key="1">
    <citation type="submission" date="2021-01" db="EMBL/GenBank/DDBJ databases">
        <authorList>
            <person name="Corre E."/>
            <person name="Pelletier E."/>
            <person name="Niang G."/>
            <person name="Scheremetjew M."/>
            <person name="Finn R."/>
            <person name="Kale V."/>
            <person name="Holt S."/>
            <person name="Cochrane G."/>
            <person name="Meng A."/>
            <person name="Brown T."/>
            <person name="Cohen L."/>
        </authorList>
    </citation>
    <scope>NUCLEOTIDE SEQUENCE</scope>
    <source>
        <strain evidence="12">CCMP1510</strain>
    </source>
</reference>
<organism evidence="12">
    <name type="scientific">Aureoumbra lagunensis</name>
    <dbReference type="NCBI Taxonomy" id="44058"/>
    <lineage>
        <taxon>Eukaryota</taxon>
        <taxon>Sar</taxon>
        <taxon>Stramenopiles</taxon>
        <taxon>Ochrophyta</taxon>
        <taxon>Pelagophyceae</taxon>
        <taxon>Pelagomonadales</taxon>
        <taxon>Aureoumbra</taxon>
    </lineage>
</organism>
<evidence type="ECO:0000256" key="11">
    <source>
        <dbReference type="ARBA" id="ARBA00048679"/>
    </source>
</evidence>
<keyword evidence="6" id="KW-0472">Membrane</keyword>
<dbReference type="EC" id="2.7.11.1" evidence="2"/>
<dbReference type="PANTHER" id="PTHR47460">
    <property type="entry name" value="SERINE/THREONINE-PROTEIN KINASE-LIKE PROTEIN ACR4"/>
    <property type="match status" value="1"/>
</dbReference>
<name>A0A7S3JNL0_9STRA</name>
<keyword evidence="9" id="KW-0325">Glycoprotein</keyword>
<evidence type="ECO:0000256" key="7">
    <source>
        <dbReference type="ARBA" id="ARBA00023157"/>
    </source>
</evidence>
<evidence type="ECO:0000256" key="5">
    <source>
        <dbReference type="ARBA" id="ARBA00022989"/>
    </source>
</evidence>
<dbReference type="EMBL" id="HBIJ01001092">
    <property type="protein sequence ID" value="CAE0360090.1"/>
    <property type="molecule type" value="Transcribed_RNA"/>
</dbReference>
<evidence type="ECO:0000313" key="12">
    <source>
        <dbReference type="EMBL" id="CAE0360090.1"/>
    </source>
</evidence>
<evidence type="ECO:0000256" key="8">
    <source>
        <dbReference type="ARBA" id="ARBA00023170"/>
    </source>
</evidence>
<protein>
    <recommendedName>
        <fullName evidence="2">non-specific serine/threonine protein kinase</fullName>
        <ecNumber evidence="2">2.7.11.1</ecNumber>
    </recommendedName>
</protein>